<sequence length="109" mass="12080">MKDSRVQVRDGGLIVVSCPGVFSSGTRPRRIKWQWLEPLFLEFCRCRRRTACGRARIAHAQSPGGGGHPAWSLGTRREWEGGVAQVAHAADRRWSDAGGRRPDQGGTNR</sequence>
<keyword evidence="3" id="KW-1185">Reference proteome</keyword>
<dbReference type="Proteomes" id="UP000299102">
    <property type="component" value="Unassembled WGS sequence"/>
</dbReference>
<evidence type="ECO:0000256" key="1">
    <source>
        <dbReference type="SAM" id="MobiDB-lite"/>
    </source>
</evidence>
<name>A0A4C1UVX1_EUMVA</name>
<reference evidence="2 3" key="1">
    <citation type="journal article" date="2019" name="Commun. Biol.">
        <title>The bagworm genome reveals a unique fibroin gene that provides high tensile strength.</title>
        <authorList>
            <person name="Kono N."/>
            <person name="Nakamura H."/>
            <person name="Ohtoshi R."/>
            <person name="Tomita M."/>
            <person name="Numata K."/>
            <person name="Arakawa K."/>
        </authorList>
    </citation>
    <scope>NUCLEOTIDE SEQUENCE [LARGE SCALE GENOMIC DNA]</scope>
</reference>
<gene>
    <name evidence="2" type="ORF">EVAR_76186_1</name>
</gene>
<dbReference type="AlphaFoldDB" id="A0A4C1UVX1"/>
<evidence type="ECO:0000313" key="2">
    <source>
        <dbReference type="EMBL" id="GBP30641.1"/>
    </source>
</evidence>
<dbReference type="EMBL" id="BGZK01000235">
    <property type="protein sequence ID" value="GBP30641.1"/>
    <property type="molecule type" value="Genomic_DNA"/>
</dbReference>
<comment type="caution">
    <text evidence="2">The sequence shown here is derived from an EMBL/GenBank/DDBJ whole genome shotgun (WGS) entry which is preliminary data.</text>
</comment>
<protein>
    <submittedName>
        <fullName evidence="2">Uncharacterized protein</fullName>
    </submittedName>
</protein>
<evidence type="ECO:0000313" key="3">
    <source>
        <dbReference type="Proteomes" id="UP000299102"/>
    </source>
</evidence>
<feature type="region of interest" description="Disordered" evidence="1">
    <location>
        <begin position="89"/>
        <end position="109"/>
    </location>
</feature>
<accession>A0A4C1UVX1</accession>
<feature type="compositionally biased region" description="Basic and acidic residues" evidence="1">
    <location>
        <begin position="89"/>
        <end position="103"/>
    </location>
</feature>
<proteinExistence type="predicted"/>
<organism evidence="2 3">
    <name type="scientific">Eumeta variegata</name>
    <name type="common">Bagworm moth</name>
    <name type="synonym">Eumeta japonica</name>
    <dbReference type="NCBI Taxonomy" id="151549"/>
    <lineage>
        <taxon>Eukaryota</taxon>
        <taxon>Metazoa</taxon>
        <taxon>Ecdysozoa</taxon>
        <taxon>Arthropoda</taxon>
        <taxon>Hexapoda</taxon>
        <taxon>Insecta</taxon>
        <taxon>Pterygota</taxon>
        <taxon>Neoptera</taxon>
        <taxon>Endopterygota</taxon>
        <taxon>Lepidoptera</taxon>
        <taxon>Glossata</taxon>
        <taxon>Ditrysia</taxon>
        <taxon>Tineoidea</taxon>
        <taxon>Psychidae</taxon>
        <taxon>Oiketicinae</taxon>
        <taxon>Eumeta</taxon>
    </lineage>
</organism>